<dbReference type="RefSeq" id="WP_209873765.1">
    <property type="nucleotide sequence ID" value="NZ_JAGGLV010000008.1"/>
</dbReference>
<comment type="caution">
    <text evidence="2">The sequence shown here is derived from an EMBL/GenBank/DDBJ whole genome shotgun (WGS) entry which is preliminary data.</text>
</comment>
<dbReference type="PANTHER" id="PTHR38030:SF2">
    <property type="entry name" value="PROTOPORPHYRINOGEN IX DEHYDROGENASE [QUINONE]"/>
    <property type="match status" value="1"/>
</dbReference>
<dbReference type="Pfam" id="PF12724">
    <property type="entry name" value="Flavodoxin_5"/>
    <property type="match status" value="1"/>
</dbReference>
<proteinExistence type="predicted"/>
<evidence type="ECO:0000313" key="2">
    <source>
        <dbReference type="EMBL" id="MBP2112642.1"/>
    </source>
</evidence>
<dbReference type="InterPro" id="IPR026816">
    <property type="entry name" value="Flavodoxin_dom"/>
</dbReference>
<dbReference type="PANTHER" id="PTHR38030">
    <property type="entry name" value="PROTOPORPHYRINOGEN IX DEHYDROGENASE [MENAQUINONE]"/>
    <property type="match status" value="1"/>
</dbReference>
<dbReference type="GO" id="GO:0016491">
    <property type="term" value="F:oxidoreductase activity"/>
    <property type="evidence" value="ECO:0007669"/>
    <property type="project" value="UniProtKB-KW"/>
</dbReference>
<keyword evidence="2" id="KW-0560">Oxidoreductase</keyword>
<dbReference type="EMBL" id="JAGGLV010000008">
    <property type="protein sequence ID" value="MBP2112642.1"/>
    <property type="molecule type" value="Genomic_DNA"/>
</dbReference>
<reference evidence="2 3" key="1">
    <citation type="submission" date="2021-03" db="EMBL/GenBank/DDBJ databases">
        <title>Genomic Encyclopedia of Type Strains, Phase IV (KMG-IV): sequencing the most valuable type-strain genomes for metagenomic binning, comparative biology and taxonomic classification.</title>
        <authorList>
            <person name="Goeker M."/>
        </authorList>
    </citation>
    <scope>NUCLEOTIDE SEQUENCE [LARGE SCALE GENOMIC DNA]</scope>
    <source>
        <strain evidence="2 3">DSM 101953</strain>
    </source>
</reference>
<dbReference type="Gene3D" id="3.40.50.360">
    <property type="match status" value="1"/>
</dbReference>
<accession>A0ABS4NRF8</accession>
<dbReference type="SUPFAM" id="SSF52218">
    <property type="entry name" value="Flavoproteins"/>
    <property type="match status" value="1"/>
</dbReference>
<dbReference type="InterPro" id="IPR029039">
    <property type="entry name" value="Flavoprotein-like_sf"/>
</dbReference>
<dbReference type="InterPro" id="IPR052200">
    <property type="entry name" value="Protoporphyrinogen_IX_DH"/>
</dbReference>
<name>A0ABS4NRF8_9BACL</name>
<dbReference type="PROSITE" id="PS50902">
    <property type="entry name" value="FLAVODOXIN_LIKE"/>
    <property type="match status" value="1"/>
</dbReference>
<gene>
    <name evidence="2" type="ORF">J2Z70_002796</name>
</gene>
<dbReference type="InterPro" id="IPR008254">
    <property type="entry name" value="Flavodoxin/NO_synth"/>
</dbReference>
<organism evidence="2 3">
    <name type="scientific">Paenibacillus silagei</name>
    <dbReference type="NCBI Taxonomy" id="1670801"/>
    <lineage>
        <taxon>Bacteria</taxon>
        <taxon>Bacillati</taxon>
        <taxon>Bacillota</taxon>
        <taxon>Bacilli</taxon>
        <taxon>Bacillales</taxon>
        <taxon>Paenibacillaceae</taxon>
        <taxon>Paenibacillus</taxon>
    </lineage>
</organism>
<keyword evidence="3" id="KW-1185">Reference proteome</keyword>
<evidence type="ECO:0000259" key="1">
    <source>
        <dbReference type="PROSITE" id="PS50902"/>
    </source>
</evidence>
<evidence type="ECO:0000313" key="3">
    <source>
        <dbReference type="Proteomes" id="UP000773462"/>
    </source>
</evidence>
<sequence length="162" mass="18102">MSNRILIVYASKYGCTEKAALLLQARLNAAEVVNLRTGKLPVLTGYDTVILGGSIYYGRIRKEMTAFTAQHKQELLTKRLGLFICAGMTGEKGEEELKQAYPEIIYNKALAREIMGDEIYPDRISALDKWIIRMVKGKEHKTGGGLSMDKLERFAHTMSAGE</sequence>
<dbReference type="Proteomes" id="UP000773462">
    <property type="component" value="Unassembled WGS sequence"/>
</dbReference>
<feature type="domain" description="Flavodoxin-like" evidence="1">
    <location>
        <begin position="5"/>
        <end position="135"/>
    </location>
</feature>
<dbReference type="EC" id="1.3.5.3" evidence="2"/>
<protein>
    <submittedName>
        <fullName evidence="2">Menaquinone-dependent protoporphyrinogen oxidase</fullName>
        <ecNumber evidence="2">1.3.5.3</ecNumber>
    </submittedName>
</protein>